<evidence type="ECO:0000256" key="1">
    <source>
        <dbReference type="SAM" id="Phobius"/>
    </source>
</evidence>
<name>A0A834U0K5_9FABA</name>
<reference evidence="2" key="1">
    <citation type="submission" date="2020-09" db="EMBL/GenBank/DDBJ databases">
        <title>Genome-Enabled Discovery of Anthraquinone Biosynthesis in Senna tora.</title>
        <authorList>
            <person name="Kang S.-H."/>
            <person name="Pandey R.P."/>
            <person name="Lee C.-M."/>
            <person name="Sim J.-S."/>
            <person name="Jeong J.-T."/>
            <person name="Choi B.-S."/>
            <person name="Jung M."/>
            <person name="Ginzburg D."/>
            <person name="Zhao K."/>
            <person name="Won S.Y."/>
            <person name="Oh T.-J."/>
            <person name="Yu Y."/>
            <person name="Kim N.-H."/>
            <person name="Lee O.R."/>
            <person name="Lee T.-H."/>
            <person name="Bashyal P."/>
            <person name="Kim T.-S."/>
            <person name="Lee W.-H."/>
            <person name="Kawkins C."/>
            <person name="Kim C.-K."/>
            <person name="Kim J.S."/>
            <person name="Ahn B.O."/>
            <person name="Rhee S.Y."/>
            <person name="Sohng J.K."/>
        </authorList>
    </citation>
    <scope>NUCLEOTIDE SEQUENCE</scope>
    <source>
        <tissue evidence="2">Leaf</tissue>
    </source>
</reference>
<dbReference type="EMBL" id="JAAIUW010000005">
    <property type="protein sequence ID" value="KAF7831639.1"/>
    <property type="molecule type" value="Genomic_DNA"/>
</dbReference>
<keyword evidence="1" id="KW-1133">Transmembrane helix</keyword>
<feature type="transmembrane region" description="Helical" evidence="1">
    <location>
        <begin position="12"/>
        <end position="30"/>
    </location>
</feature>
<evidence type="ECO:0000313" key="3">
    <source>
        <dbReference type="Proteomes" id="UP000634136"/>
    </source>
</evidence>
<gene>
    <name evidence="2" type="ORF">G2W53_013972</name>
</gene>
<dbReference type="Proteomes" id="UP000634136">
    <property type="component" value="Unassembled WGS sequence"/>
</dbReference>
<accession>A0A834U0K5</accession>
<organism evidence="2 3">
    <name type="scientific">Senna tora</name>
    <dbReference type="NCBI Taxonomy" id="362788"/>
    <lineage>
        <taxon>Eukaryota</taxon>
        <taxon>Viridiplantae</taxon>
        <taxon>Streptophyta</taxon>
        <taxon>Embryophyta</taxon>
        <taxon>Tracheophyta</taxon>
        <taxon>Spermatophyta</taxon>
        <taxon>Magnoliopsida</taxon>
        <taxon>eudicotyledons</taxon>
        <taxon>Gunneridae</taxon>
        <taxon>Pentapetalae</taxon>
        <taxon>rosids</taxon>
        <taxon>fabids</taxon>
        <taxon>Fabales</taxon>
        <taxon>Fabaceae</taxon>
        <taxon>Caesalpinioideae</taxon>
        <taxon>Cassia clade</taxon>
        <taxon>Senna</taxon>
    </lineage>
</organism>
<protein>
    <submittedName>
        <fullName evidence="2">Uncharacterized protein</fullName>
    </submittedName>
</protein>
<evidence type="ECO:0000313" key="2">
    <source>
        <dbReference type="EMBL" id="KAF7831639.1"/>
    </source>
</evidence>
<comment type="caution">
    <text evidence="2">The sequence shown here is derived from an EMBL/GenBank/DDBJ whole genome shotgun (WGS) entry which is preliminary data.</text>
</comment>
<keyword evidence="1" id="KW-0812">Transmembrane</keyword>
<sequence length="88" mass="10043">MTTLPPLLQPNPHILCFFTIAVELPIWIWSQFFSFISNFFSFISGGDGSHGIIGEEFRFLGKEDVQADQKVGSIRSVRWWRHDGEEAG</sequence>
<dbReference type="AlphaFoldDB" id="A0A834U0K5"/>
<keyword evidence="1" id="KW-0472">Membrane</keyword>
<keyword evidence="3" id="KW-1185">Reference proteome</keyword>
<proteinExistence type="predicted"/>